<reference evidence="4 5" key="1">
    <citation type="submission" date="2017-09" db="EMBL/GenBank/DDBJ databases">
        <title>Large-scale bioinformatics analysis of Bacillus genomes uncovers conserved roles of natural products in bacterial physiology.</title>
        <authorList>
            <consortium name="Agbiome Team Llc"/>
            <person name="Bleich R.M."/>
            <person name="Kirk G.J."/>
            <person name="Santa Maria K.C."/>
            <person name="Allen S.E."/>
            <person name="Farag S."/>
            <person name="Shank E.A."/>
            <person name="Bowers A."/>
        </authorList>
    </citation>
    <scope>NUCLEOTIDE SEQUENCE [LARGE SCALE GENOMIC DNA]</scope>
    <source>
        <strain evidence="4 5">AFS003229</strain>
    </source>
</reference>
<dbReference type="Pfam" id="PF20250">
    <property type="entry name" value="FapA_N"/>
    <property type="match status" value="1"/>
</dbReference>
<accession>A0AAX0S1U5</accession>
<evidence type="ECO:0000259" key="2">
    <source>
        <dbReference type="Pfam" id="PF20250"/>
    </source>
</evidence>
<organism evidence="4 5">
    <name type="scientific">Peribacillus butanolivorans</name>
    <dbReference type="NCBI Taxonomy" id="421767"/>
    <lineage>
        <taxon>Bacteria</taxon>
        <taxon>Bacillati</taxon>
        <taxon>Bacillota</taxon>
        <taxon>Bacilli</taxon>
        <taxon>Bacillales</taxon>
        <taxon>Bacillaceae</taxon>
        <taxon>Peribacillus</taxon>
    </lineage>
</organism>
<evidence type="ECO:0000313" key="4">
    <source>
        <dbReference type="EMBL" id="PEJ31052.1"/>
    </source>
</evidence>
<feature type="coiled-coil region" evidence="1">
    <location>
        <begin position="408"/>
        <end position="477"/>
    </location>
</feature>
<dbReference type="Proteomes" id="UP000220106">
    <property type="component" value="Unassembled WGS sequence"/>
</dbReference>
<dbReference type="InterPro" id="IPR046865">
    <property type="entry name" value="FapA_b_solenoid"/>
</dbReference>
<dbReference type="AlphaFoldDB" id="A0AAX0S1U5"/>
<proteinExistence type="predicted"/>
<reference evidence="3 6" key="2">
    <citation type="submission" date="2018-07" db="EMBL/GenBank/DDBJ databases">
        <title>The molecular basis for the intramolecular migration of carboxyl group in the catabolism of para-hydroxybenzoate via gentisate.</title>
        <authorList>
            <person name="Zhao H."/>
            <person name="Xu Y."/>
            <person name="Lin S."/>
            <person name="Spain J.C."/>
            <person name="Zhou N.-Y."/>
        </authorList>
    </citation>
    <scope>NUCLEOTIDE SEQUENCE [LARGE SCALE GENOMIC DNA]</scope>
    <source>
        <strain evidence="3 6">PHB-7a</strain>
    </source>
</reference>
<name>A0AAX0S1U5_9BACI</name>
<dbReference type="InterPro" id="IPR046866">
    <property type="entry name" value="FapA_N"/>
</dbReference>
<feature type="domain" description="Flagellar Assembly Protein A N-terminal region" evidence="2">
    <location>
        <begin position="71"/>
        <end position="243"/>
    </location>
</feature>
<evidence type="ECO:0000313" key="5">
    <source>
        <dbReference type="Proteomes" id="UP000220106"/>
    </source>
</evidence>
<dbReference type="InterPro" id="IPR005646">
    <property type="entry name" value="FapA"/>
</dbReference>
<evidence type="ECO:0000313" key="3">
    <source>
        <dbReference type="EMBL" id="AXN37462.1"/>
    </source>
</evidence>
<dbReference type="PANTHER" id="PTHR38032">
    <property type="entry name" value="POLYMERASE-RELATED"/>
    <property type="match status" value="1"/>
</dbReference>
<evidence type="ECO:0000313" key="6">
    <source>
        <dbReference type="Proteomes" id="UP000260457"/>
    </source>
</evidence>
<dbReference type="KEGG" id="pbut:DTO10_02950"/>
<keyword evidence="6" id="KW-1185">Reference proteome</keyword>
<dbReference type="EMBL" id="CP030926">
    <property type="protein sequence ID" value="AXN37462.1"/>
    <property type="molecule type" value="Genomic_DNA"/>
</dbReference>
<dbReference type="PANTHER" id="PTHR38032:SF1">
    <property type="entry name" value="RNA-BINDING PROTEIN KHPB N-TERMINAL DOMAIN-CONTAINING PROTEIN"/>
    <property type="match status" value="1"/>
</dbReference>
<dbReference type="Proteomes" id="UP000260457">
    <property type="component" value="Chromosome"/>
</dbReference>
<keyword evidence="1" id="KW-0175">Coiled coil</keyword>
<dbReference type="EMBL" id="NUEQ01000032">
    <property type="protein sequence ID" value="PEJ31052.1"/>
    <property type="molecule type" value="Genomic_DNA"/>
</dbReference>
<dbReference type="Pfam" id="PF03961">
    <property type="entry name" value="FapA"/>
    <property type="match status" value="1"/>
</dbReference>
<evidence type="ECO:0000256" key="1">
    <source>
        <dbReference type="SAM" id="Coils"/>
    </source>
</evidence>
<protein>
    <submittedName>
        <fullName evidence="3">DUF342 domain-containing protein</fullName>
    </submittedName>
</protein>
<sequence>MIYEKNEYFVLELENDMIYITVFQKGFSILHLSPILIKFPQILLENFNDLKDALAQASEAKIQIGKQKPTIELDIAEDKMSASVKLNCSKEYLKESYSVIMNNILKELQRENISEGILMHILQTGLRIKDSIVIAKGTEPFHGKDAVVTYFKRSERKPAVREDGKVDYYDMSFLDEVKSGDWLGEKVPPTTGKMGRSITGEFALADKGKNKKLLYDRTTVAAIEENGKIILRALINGVVEFREGKIAVGDHLVIEGDVGIETGNIEFDGSVTVKGTIIDNFSVTATKDISILSELGVSNVKEIKSKVGDVFIKGGIFGKGVSKISAGRNIFVKHANECHIIAGENIHIGSYSLGSFLKAKNIFTDEKKGKLIGGVIEAHGKVRAAVIGNRMERKTIINVQGFNREILKEELNKTLLLYKSKIQNLELVKEKLEVYDMFVGQLNLAQNYQYEQTRSQLESLTAEIFQLDEKRKSLMDTLESKGDGEITIGQMAFPDTRLQIKSLEKKLNELTKGTFYAENNYLHFD</sequence>
<gene>
    <name evidence="4" type="ORF">CN689_17295</name>
    <name evidence="3" type="ORF">DTO10_02950</name>
</gene>
<dbReference type="RefSeq" id="WP_098176765.1">
    <property type="nucleotide sequence ID" value="NZ_CP030926.1"/>
</dbReference>